<accession>A0ABS3BRP4</accession>
<evidence type="ECO:0000313" key="2">
    <source>
        <dbReference type="EMBL" id="MBN7801947.1"/>
    </source>
</evidence>
<dbReference type="PANTHER" id="PTHR45947">
    <property type="entry name" value="SULFOQUINOVOSYL TRANSFERASE SQD2"/>
    <property type="match status" value="1"/>
</dbReference>
<keyword evidence="3" id="KW-1185">Reference proteome</keyword>
<dbReference type="PANTHER" id="PTHR45947:SF3">
    <property type="entry name" value="SULFOQUINOVOSYL TRANSFERASE SQD2"/>
    <property type="match status" value="1"/>
</dbReference>
<dbReference type="Pfam" id="PF13692">
    <property type="entry name" value="Glyco_trans_1_4"/>
    <property type="match status" value="1"/>
</dbReference>
<dbReference type="RefSeq" id="WP_206569957.1">
    <property type="nucleotide sequence ID" value="NZ_JAFKCW010000003.1"/>
</dbReference>
<sequence length="401" mass="43927">MKILYINSLYPPLVKGGAELSLQQIVEGMQTLGHEAVIASLHPEDTPITDKVNDVRVIRVPLKNSYWPYKDIKTSSLSRLSWHIRDRKNTAMGQTLRQILQKERPDLVSCHNLAGWSISVWDQAQAAGIPVVQVLHDFYLLCPNSNMNRGGTPCEKQCLSCQALRSGHTKASNKVSAVVGISQSILNRFLSNGYFAKAKKHVIYNIRNAADAPSGRKRNPGQKLQVGYLGTISKVKGVEWLIHQFQGMDIPASLKIAGTGNEGTIAALRGLAKNSDVEFTGYVQPQQFLEQIDVLVVPSLWEEPLGMVAIEALAAAIPVVTSGKGGLSESVKHEINGLICPPEQPESLAQALICLFQDAELYNRLSAAAPASVSHFLDRDRLISEYDQVYRSVSSSTAFTT</sequence>
<dbReference type="InterPro" id="IPR028098">
    <property type="entry name" value="Glyco_trans_4-like_N"/>
</dbReference>
<dbReference type="Proteomes" id="UP000664698">
    <property type="component" value="Unassembled WGS sequence"/>
</dbReference>
<name>A0ABS3BRP4_9BACT</name>
<comment type="caution">
    <text evidence="2">The sequence shown here is derived from an EMBL/GenBank/DDBJ whole genome shotgun (WGS) entry which is preliminary data.</text>
</comment>
<dbReference type="Pfam" id="PF13579">
    <property type="entry name" value="Glyco_trans_4_4"/>
    <property type="match status" value="1"/>
</dbReference>
<dbReference type="Gene3D" id="3.40.50.2000">
    <property type="entry name" value="Glycogen Phosphorylase B"/>
    <property type="match status" value="2"/>
</dbReference>
<reference evidence="2 3" key="1">
    <citation type="submission" date="2021-03" db="EMBL/GenBank/DDBJ databases">
        <title>novel species isolated from a fishpond in China.</title>
        <authorList>
            <person name="Lu H."/>
            <person name="Cai Z."/>
        </authorList>
    </citation>
    <scope>NUCLEOTIDE SEQUENCE [LARGE SCALE GENOMIC DNA]</scope>
    <source>
        <strain evidence="2 3">JCM 31546</strain>
    </source>
</reference>
<evidence type="ECO:0000313" key="3">
    <source>
        <dbReference type="Proteomes" id="UP000664698"/>
    </source>
</evidence>
<gene>
    <name evidence="2" type="ORF">J0A67_13825</name>
</gene>
<dbReference type="InterPro" id="IPR050194">
    <property type="entry name" value="Glycosyltransferase_grp1"/>
</dbReference>
<proteinExistence type="predicted"/>
<feature type="domain" description="Glycosyltransferase subfamily 4-like N-terminal" evidence="1">
    <location>
        <begin position="16"/>
        <end position="205"/>
    </location>
</feature>
<dbReference type="SUPFAM" id="SSF53756">
    <property type="entry name" value="UDP-Glycosyltransferase/glycogen phosphorylase"/>
    <property type="match status" value="1"/>
</dbReference>
<protein>
    <submittedName>
        <fullName evidence="2">Glycosyltransferase family 4 protein</fullName>
    </submittedName>
</protein>
<dbReference type="EMBL" id="JAFKCW010000003">
    <property type="protein sequence ID" value="MBN7801947.1"/>
    <property type="molecule type" value="Genomic_DNA"/>
</dbReference>
<dbReference type="CDD" id="cd03823">
    <property type="entry name" value="GT4_ExpE7-like"/>
    <property type="match status" value="1"/>
</dbReference>
<organism evidence="2 3">
    <name type="scientific">Algoriphagus aestuariicola</name>
    <dbReference type="NCBI Taxonomy" id="1852016"/>
    <lineage>
        <taxon>Bacteria</taxon>
        <taxon>Pseudomonadati</taxon>
        <taxon>Bacteroidota</taxon>
        <taxon>Cytophagia</taxon>
        <taxon>Cytophagales</taxon>
        <taxon>Cyclobacteriaceae</taxon>
        <taxon>Algoriphagus</taxon>
    </lineage>
</organism>
<evidence type="ECO:0000259" key="1">
    <source>
        <dbReference type="Pfam" id="PF13579"/>
    </source>
</evidence>